<evidence type="ECO:0000313" key="2">
    <source>
        <dbReference type="EMBL" id="KAJ1155850.1"/>
    </source>
</evidence>
<dbReference type="Proteomes" id="UP001066276">
    <property type="component" value="Chromosome 5"/>
</dbReference>
<gene>
    <name evidence="2" type="ORF">NDU88_008575</name>
</gene>
<protein>
    <submittedName>
        <fullName evidence="2">Uncharacterized protein</fullName>
    </submittedName>
</protein>
<dbReference type="AlphaFoldDB" id="A0AAV7RV11"/>
<comment type="caution">
    <text evidence="2">The sequence shown here is derived from an EMBL/GenBank/DDBJ whole genome shotgun (WGS) entry which is preliminary data.</text>
</comment>
<feature type="compositionally biased region" description="Polar residues" evidence="1">
    <location>
        <begin position="38"/>
        <end position="56"/>
    </location>
</feature>
<reference evidence="2" key="1">
    <citation type="journal article" date="2022" name="bioRxiv">
        <title>Sequencing and chromosome-scale assembly of the giantPleurodeles waltlgenome.</title>
        <authorList>
            <person name="Brown T."/>
            <person name="Elewa A."/>
            <person name="Iarovenko S."/>
            <person name="Subramanian E."/>
            <person name="Araus A.J."/>
            <person name="Petzold A."/>
            <person name="Susuki M."/>
            <person name="Suzuki K.-i.T."/>
            <person name="Hayashi T."/>
            <person name="Toyoda A."/>
            <person name="Oliveira C."/>
            <person name="Osipova E."/>
            <person name="Leigh N.D."/>
            <person name="Simon A."/>
            <person name="Yun M.H."/>
        </authorList>
    </citation>
    <scope>NUCLEOTIDE SEQUENCE</scope>
    <source>
        <strain evidence="2">20211129_DDA</strain>
        <tissue evidence="2">Liver</tissue>
    </source>
</reference>
<proteinExistence type="predicted"/>
<accession>A0AAV7RV11</accession>
<evidence type="ECO:0000256" key="1">
    <source>
        <dbReference type="SAM" id="MobiDB-lite"/>
    </source>
</evidence>
<keyword evidence="3" id="KW-1185">Reference proteome</keyword>
<organism evidence="2 3">
    <name type="scientific">Pleurodeles waltl</name>
    <name type="common">Iberian ribbed newt</name>
    <dbReference type="NCBI Taxonomy" id="8319"/>
    <lineage>
        <taxon>Eukaryota</taxon>
        <taxon>Metazoa</taxon>
        <taxon>Chordata</taxon>
        <taxon>Craniata</taxon>
        <taxon>Vertebrata</taxon>
        <taxon>Euteleostomi</taxon>
        <taxon>Amphibia</taxon>
        <taxon>Batrachia</taxon>
        <taxon>Caudata</taxon>
        <taxon>Salamandroidea</taxon>
        <taxon>Salamandridae</taxon>
        <taxon>Pleurodelinae</taxon>
        <taxon>Pleurodeles</taxon>
    </lineage>
</organism>
<feature type="region of interest" description="Disordered" evidence="1">
    <location>
        <begin position="38"/>
        <end position="69"/>
    </location>
</feature>
<dbReference type="EMBL" id="JANPWB010000009">
    <property type="protein sequence ID" value="KAJ1155850.1"/>
    <property type="molecule type" value="Genomic_DNA"/>
</dbReference>
<evidence type="ECO:0000313" key="3">
    <source>
        <dbReference type="Proteomes" id="UP001066276"/>
    </source>
</evidence>
<sequence length="69" mass="7380">MENRWCSTLRGSSTLLDIGLVHTAGHWAEVDPGCSQSLPDYGKTQAQNTGNAPSGTGNAGWPVVNRRRV</sequence>
<name>A0AAV7RV11_PLEWA</name>